<evidence type="ECO:0000256" key="4">
    <source>
        <dbReference type="ARBA" id="ARBA00022884"/>
    </source>
</evidence>
<keyword evidence="3" id="KW-0698">rRNA processing</keyword>
<dbReference type="PANTHER" id="PTHR31633:SF1">
    <property type="entry name" value="H_ACA RIBONUCLEOPROTEIN COMPLEX NON-CORE SUBUNIT NAF1"/>
    <property type="match status" value="1"/>
</dbReference>
<dbReference type="GO" id="GO:0006364">
    <property type="term" value="P:rRNA processing"/>
    <property type="evidence" value="ECO:0007669"/>
    <property type="project" value="UniProtKB-KW"/>
</dbReference>
<dbReference type="GO" id="GO:0003723">
    <property type="term" value="F:RNA binding"/>
    <property type="evidence" value="ECO:0007669"/>
    <property type="project" value="UniProtKB-KW"/>
</dbReference>
<dbReference type="AlphaFoldDB" id="A0A5P1FGG1"/>
<sequence>MCSYAGLFSPMCNSLDTMLKDHILEPSIDVKMEKVSLVEVNNDGVSEEICPTTDPIKVATDCDLKEESSEGVEGEGDSSSDGSSSSSSSSSDDESSSSDEEGDVGKGVTAVEVEEGEIKVDEVILGSDGEEDVPRGPIKSKHEIEDLPPVPPLEVSLEPHHQTLPVGFVSSVLMTMRPLTKWNSLMMKKEAEYNRSLRQSKRDANYGKQETGFCKKANYKGSRFQRGQHLQPPQSLPVARMNQQLAGQEGQVHVSLNSEGYNNCNYDHRAAGNILHTPQQLNTQGFLLQPQSIGFPAQAQPPIGVHGEFPQPHSEQFPAKAQPSMGIQGGFPQPQLVAIQGGLPMNLLPSQQFGDQTYNLQNQNQVFNNFANGIMSYQHLQQQQQLVSRAGALPGNFQWFGGLSSSLALAGITGQAGFSHVPFGYGNLNPSQEQSHGLPPLAFNQQADIRCVSLQFNQGRSSASSRGRGRRAYPRGGRQSFAHQGGNQHNGCAAARNSGTSWRTDICKKWVGVKAKMSSQSEEVDMPRRIEAQTRVNVEVELLWRTFAEEYSVSWPKVNPQIVTSVEILQGDGGLGSLIFLQFKPGGPTVAYQKTKIVECDKEKHQLGLQVLEGGHLSNGFTKYETYFKLTPLDDSNTLVDVAVECEPLMSSEEEENEEELKAKTTNFPLLFFERLEAYLTKHAAAG</sequence>
<feature type="region of interest" description="Disordered" evidence="6">
    <location>
        <begin position="60"/>
        <end position="119"/>
    </location>
</feature>
<dbReference type="SUPFAM" id="SSF55961">
    <property type="entry name" value="Bet v1-like"/>
    <property type="match status" value="1"/>
</dbReference>
<gene>
    <name evidence="8" type="ORF">A4U43_C03F32330</name>
</gene>
<dbReference type="OMA" id="CENASPM"/>
<dbReference type="InterPro" id="IPR000916">
    <property type="entry name" value="Bet_v_I/MLP"/>
</dbReference>
<keyword evidence="9" id="KW-1185">Reference proteome</keyword>
<feature type="compositionally biased region" description="Low complexity" evidence="6">
    <location>
        <begin position="79"/>
        <end position="90"/>
    </location>
</feature>
<feature type="compositionally biased region" description="Polar residues" evidence="6">
    <location>
        <begin position="481"/>
        <end position="490"/>
    </location>
</feature>
<dbReference type="GO" id="GO:0000493">
    <property type="term" value="P:box H/ACA snoRNP assembly"/>
    <property type="evidence" value="ECO:0007669"/>
    <property type="project" value="InterPro"/>
</dbReference>
<proteinExistence type="predicted"/>
<dbReference type="Pfam" id="PF00407">
    <property type="entry name" value="Bet_v_1"/>
    <property type="match status" value="1"/>
</dbReference>
<accession>A0A5P1FGG1</accession>
<evidence type="ECO:0000313" key="9">
    <source>
        <dbReference type="Proteomes" id="UP000243459"/>
    </source>
</evidence>
<keyword evidence="5" id="KW-0539">Nucleus</keyword>
<evidence type="ECO:0000256" key="6">
    <source>
        <dbReference type="SAM" id="MobiDB-lite"/>
    </source>
</evidence>
<dbReference type="Proteomes" id="UP000243459">
    <property type="component" value="Chromosome 3"/>
</dbReference>
<feature type="compositionally biased region" description="Acidic residues" evidence="6">
    <location>
        <begin position="91"/>
        <end position="102"/>
    </location>
</feature>
<dbReference type="GO" id="GO:0005634">
    <property type="term" value="C:nucleus"/>
    <property type="evidence" value="ECO:0007669"/>
    <property type="project" value="UniProtKB-SubCell"/>
</dbReference>
<evidence type="ECO:0000256" key="1">
    <source>
        <dbReference type="ARBA" id="ARBA00004123"/>
    </source>
</evidence>
<dbReference type="GO" id="GO:0006952">
    <property type="term" value="P:defense response"/>
    <property type="evidence" value="ECO:0007669"/>
    <property type="project" value="InterPro"/>
</dbReference>
<evidence type="ECO:0000256" key="2">
    <source>
        <dbReference type="ARBA" id="ARBA00022517"/>
    </source>
</evidence>
<reference evidence="9" key="1">
    <citation type="journal article" date="2017" name="Nat. Commun.">
        <title>The asparagus genome sheds light on the origin and evolution of a young Y chromosome.</title>
        <authorList>
            <person name="Harkess A."/>
            <person name="Zhou J."/>
            <person name="Xu C."/>
            <person name="Bowers J.E."/>
            <person name="Van der Hulst R."/>
            <person name="Ayyampalayam S."/>
            <person name="Mercati F."/>
            <person name="Riccardi P."/>
            <person name="McKain M.R."/>
            <person name="Kakrana A."/>
            <person name="Tang H."/>
            <person name="Ray J."/>
            <person name="Groenendijk J."/>
            <person name="Arikit S."/>
            <person name="Mathioni S.M."/>
            <person name="Nakano M."/>
            <person name="Shan H."/>
            <person name="Telgmann-Rauber A."/>
            <person name="Kanno A."/>
            <person name="Yue Z."/>
            <person name="Chen H."/>
            <person name="Li W."/>
            <person name="Chen Y."/>
            <person name="Xu X."/>
            <person name="Zhang Y."/>
            <person name="Luo S."/>
            <person name="Chen H."/>
            <person name="Gao J."/>
            <person name="Mao Z."/>
            <person name="Pires J.C."/>
            <person name="Luo M."/>
            <person name="Kudrna D."/>
            <person name="Wing R.A."/>
            <person name="Meyers B.C."/>
            <person name="Yi K."/>
            <person name="Kong H."/>
            <person name="Lavrijsen P."/>
            <person name="Sunseri F."/>
            <person name="Falavigna A."/>
            <person name="Ye Y."/>
            <person name="Leebens-Mack J.H."/>
            <person name="Chen G."/>
        </authorList>
    </citation>
    <scope>NUCLEOTIDE SEQUENCE [LARGE SCALE GENOMIC DNA]</scope>
    <source>
        <strain evidence="9">cv. DH0086</strain>
    </source>
</reference>
<dbReference type="Gramene" id="ONK76803">
    <property type="protein sequence ID" value="ONK76803"/>
    <property type="gene ID" value="A4U43_C03F32330"/>
</dbReference>
<keyword evidence="2" id="KW-0690">Ribosome biogenesis</keyword>
<dbReference type="InterPro" id="IPR040309">
    <property type="entry name" value="Naf1"/>
</dbReference>
<evidence type="ECO:0000259" key="7">
    <source>
        <dbReference type="Pfam" id="PF00407"/>
    </source>
</evidence>
<evidence type="ECO:0000256" key="5">
    <source>
        <dbReference type="ARBA" id="ARBA00023242"/>
    </source>
</evidence>
<dbReference type="EMBL" id="CM007383">
    <property type="protein sequence ID" value="ONK76803.1"/>
    <property type="molecule type" value="Genomic_DNA"/>
</dbReference>
<feature type="region of interest" description="Disordered" evidence="6">
    <location>
        <begin position="460"/>
        <end position="496"/>
    </location>
</feature>
<dbReference type="GO" id="GO:0005732">
    <property type="term" value="C:sno(s)RNA-containing ribonucleoprotein complex"/>
    <property type="evidence" value="ECO:0007669"/>
    <property type="project" value="InterPro"/>
</dbReference>
<protein>
    <recommendedName>
        <fullName evidence="7">Bet v I/Major latex protein domain-containing protein</fullName>
    </recommendedName>
</protein>
<comment type="subcellular location">
    <subcellularLocation>
        <location evidence="1">Nucleus</location>
    </subcellularLocation>
</comment>
<feature type="compositionally biased region" description="Acidic residues" evidence="6">
    <location>
        <begin position="69"/>
        <end position="78"/>
    </location>
</feature>
<dbReference type="InterPro" id="IPR023393">
    <property type="entry name" value="START-like_dom_sf"/>
</dbReference>
<organism evidence="8 9">
    <name type="scientific">Asparagus officinalis</name>
    <name type="common">Garden asparagus</name>
    <dbReference type="NCBI Taxonomy" id="4686"/>
    <lineage>
        <taxon>Eukaryota</taxon>
        <taxon>Viridiplantae</taxon>
        <taxon>Streptophyta</taxon>
        <taxon>Embryophyta</taxon>
        <taxon>Tracheophyta</taxon>
        <taxon>Spermatophyta</taxon>
        <taxon>Magnoliopsida</taxon>
        <taxon>Liliopsida</taxon>
        <taxon>Asparagales</taxon>
        <taxon>Asparagaceae</taxon>
        <taxon>Asparagoideae</taxon>
        <taxon>Asparagus</taxon>
    </lineage>
</organism>
<evidence type="ECO:0000313" key="8">
    <source>
        <dbReference type="EMBL" id="ONK76803.1"/>
    </source>
</evidence>
<feature type="domain" description="Bet v I/Major latex protein" evidence="7">
    <location>
        <begin position="529"/>
        <end position="662"/>
    </location>
</feature>
<keyword evidence="4" id="KW-0694">RNA-binding</keyword>
<evidence type="ECO:0000256" key="3">
    <source>
        <dbReference type="ARBA" id="ARBA00022552"/>
    </source>
</evidence>
<name>A0A5P1FGG1_ASPOF</name>
<dbReference type="PANTHER" id="PTHR31633">
    <property type="entry name" value="H/ACA RIBONUCLEOPROTEIN COMPLEX NON-CORE SUBUNIT NAF1"/>
    <property type="match status" value="1"/>
</dbReference>
<dbReference type="Gene3D" id="3.30.530.20">
    <property type="match status" value="1"/>
</dbReference>